<dbReference type="InterPro" id="IPR052042">
    <property type="entry name" value="Tail_sheath_structural"/>
</dbReference>
<gene>
    <name evidence="6" type="ORF">RINTU1_19130</name>
</gene>
<evidence type="ECO:0000259" key="5">
    <source>
        <dbReference type="Pfam" id="PF22671"/>
    </source>
</evidence>
<evidence type="ECO:0000256" key="2">
    <source>
        <dbReference type="SAM" id="Coils"/>
    </source>
</evidence>
<sequence>MSEQFLHGIEVVEIDTGTRPIRTVRASVIGLVGTAPDADAEVFPFDTPVLIAGSRLETAKLGKTGTLPAAIDGIFDQTGAVVVIIRINESSAITTARKTVAEKKTLVTTKKKDLEGKNKELAAASNTQRAAVEATLTAAKKELETEEKNLTEEITKLKKAETEMIKGGVNETTGAYTGVKALLAAQSKVGVTPRILIAPGFTHIEEVTQEMWSIADQLRAIIIADGPCTNDAAAIKYRGKFGSARVYLVDPQVQVSTTGDQQFEPASARVAGVLVKSDAERGFWWSPSNREIYGIIGTHRPIDFAFGNKNARANILNEQDIATIIQQDGYRLWGNRTCASDKKWAFLSVRRTADMVNESLLQNHLWALDRNISKTYVSDVSEGVNAYLRHLTAQGAVLGGKCWADPDLNTPEQIKEGKVCFNFDFTPPYPAEHITFRSHLVGNYLEEIVK</sequence>
<evidence type="ECO:0000256" key="1">
    <source>
        <dbReference type="ARBA" id="ARBA00008005"/>
    </source>
</evidence>
<dbReference type="AlphaFoldDB" id="A0A6L2ZND5"/>
<protein>
    <submittedName>
        <fullName evidence="6">Phage tail sheath protein FI</fullName>
    </submittedName>
</protein>
<dbReference type="PANTHER" id="PTHR35861">
    <property type="match status" value="1"/>
</dbReference>
<feature type="domain" description="Tail sheath protein Gp18-like" evidence="5">
    <location>
        <begin position="28"/>
        <end position="87"/>
    </location>
</feature>
<accession>A0A6L2ZND5</accession>
<dbReference type="InterPro" id="IPR020287">
    <property type="entry name" value="Tail_sheath_C"/>
</dbReference>
<name>A0A6L2ZND5_9ENTR</name>
<evidence type="ECO:0000259" key="3">
    <source>
        <dbReference type="Pfam" id="PF04984"/>
    </source>
</evidence>
<dbReference type="EMBL" id="BLXO01000003">
    <property type="protein sequence ID" value="GFN46367.1"/>
    <property type="molecule type" value="Genomic_DNA"/>
</dbReference>
<feature type="domain" description="Tail sheath protein subtilisin-like" evidence="3">
    <location>
        <begin position="174"/>
        <end position="338"/>
    </location>
</feature>
<evidence type="ECO:0000313" key="7">
    <source>
        <dbReference type="Proteomes" id="UP000504714"/>
    </source>
</evidence>
<dbReference type="Pfam" id="PF22671">
    <property type="entry name" value="Gp18_domIII_N"/>
    <property type="match status" value="1"/>
</dbReference>
<dbReference type="RefSeq" id="WP_176488036.1">
    <property type="nucleotide sequence ID" value="NZ_BLXO01000003.1"/>
</dbReference>
<dbReference type="InterPro" id="IPR054564">
    <property type="entry name" value="Gp18_domIII_N"/>
</dbReference>
<proteinExistence type="inferred from homology"/>
<evidence type="ECO:0000259" key="4">
    <source>
        <dbReference type="Pfam" id="PF17482"/>
    </source>
</evidence>
<dbReference type="InterPro" id="IPR035089">
    <property type="entry name" value="Phage_sheath_subtilisin"/>
</dbReference>
<evidence type="ECO:0000313" key="6">
    <source>
        <dbReference type="EMBL" id="GFN46367.1"/>
    </source>
</evidence>
<reference evidence="6 7" key="1">
    <citation type="submission" date="2020-06" db="EMBL/GenBank/DDBJ databases">
        <title>The genome sequence of Candidatus Regiella insecticola strain Tut.</title>
        <authorList>
            <person name="Nikoh N."/>
            <person name="Tsuchida T."/>
            <person name="Koga R."/>
            <person name="Oshima K."/>
            <person name="Hattori M."/>
            <person name="Fukatsu T."/>
        </authorList>
    </citation>
    <scope>NUCLEOTIDE SEQUENCE [LARGE SCALE GENOMIC DNA]</scope>
    <source>
        <strain evidence="6 7">Tut</strain>
    </source>
</reference>
<keyword evidence="2" id="KW-0175">Coiled coil</keyword>
<comment type="caution">
    <text evidence="6">The sequence shown here is derived from an EMBL/GenBank/DDBJ whole genome shotgun (WGS) entry which is preliminary data.</text>
</comment>
<dbReference type="PANTHER" id="PTHR35861:SF1">
    <property type="entry name" value="PHAGE TAIL SHEATH PROTEIN"/>
    <property type="match status" value="1"/>
</dbReference>
<comment type="similarity">
    <text evidence="1">Belongs to the myoviridae tail sheath protein family.</text>
</comment>
<feature type="coiled-coil region" evidence="2">
    <location>
        <begin position="129"/>
        <end position="163"/>
    </location>
</feature>
<feature type="domain" description="Tail sheath protein C-terminal" evidence="4">
    <location>
        <begin position="340"/>
        <end position="439"/>
    </location>
</feature>
<organism evidence="6 7">
    <name type="scientific">Candidatus Regiella insecticola</name>
    <dbReference type="NCBI Taxonomy" id="138073"/>
    <lineage>
        <taxon>Bacteria</taxon>
        <taxon>Pseudomonadati</taxon>
        <taxon>Pseudomonadota</taxon>
        <taxon>Gammaproteobacteria</taxon>
        <taxon>Enterobacterales</taxon>
        <taxon>Enterobacteriaceae</taxon>
        <taxon>aphid secondary symbionts</taxon>
        <taxon>Candidatus Regiella</taxon>
    </lineage>
</organism>
<dbReference type="Proteomes" id="UP000504714">
    <property type="component" value="Unassembled WGS sequence"/>
</dbReference>
<dbReference type="Pfam" id="PF04984">
    <property type="entry name" value="Phage_sheath_1"/>
    <property type="match status" value="1"/>
</dbReference>
<dbReference type="Pfam" id="PF17482">
    <property type="entry name" value="Phage_sheath_1C"/>
    <property type="match status" value="1"/>
</dbReference>
<dbReference type="Gene3D" id="3.40.50.11780">
    <property type="match status" value="1"/>
</dbReference>